<dbReference type="VEuPathDB" id="CryptoDB:GY17_00000131"/>
<reference evidence="3 4" key="3">
    <citation type="submission" date="2017-10" db="EMBL/GenBank/DDBJ databases">
        <title>Consistent, comparative and evidence-based genome annotation and re-annotation for the closely-related species, Cryptosporidium parvum, C. hominis and C. tyzzeri.</title>
        <authorList>
            <person name="Baptista R.P."/>
            <person name="Li Y."/>
            <person name="Sateriale A."/>
            <person name="Striepen B."/>
            <person name="Kissinger J.C."/>
        </authorList>
    </citation>
    <scope>NUCLEOTIDE SEQUENCE [LARGE SCALE GENOMIC DNA]</scope>
    <source>
        <strain evidence="3">30976</strain>
    </source>
</reference>
<proteinExistence type="predicted"/>
<evidence type="ECO:0000313" key="2">
    <source>
        <dbReference type="EMBL" id="CUV06555.1"/>
    </source>
</evidence>
<dbReference type="VEuPathDB" id="CryptoDB:CHUDEA6_1300"/>
<evidence type="ECO:0000313" key="3">
    <source>
        <dbReference type="EMBL" id="PPS97725.1"/>
    </source>
</evidence>
<dbReference type="VEuPathDB" id="CryptoDB:Chro.60164"/>
<keyword evidence="4" id="KW-1185">Reference proteome</keyword>
<dbReference type="PANTHER" id="PTHR20920:SF5">
    <property type="entry name" value="SMB DOMAIN-CONTAINING PROTEIN"/>
    <property type="match status" value="1"/>
</dbReference>
<dbReference type="OrthoDB" id="347314at2759"/>
<organism evidence="2">
    <name type="scientific">Cryptosporidium hominis</name>
    <dbReference type="NCBI Taxonomy" id="237895"/>
    <lineage>
        <taxon>Eukaryota</taxon>
        <taxon>Sar</taxon>
        <taxon>Alveolata</taxon>
        <taxon>Apicomplexa</taxon>
        <taxon>Conoidasida</taxon>
        <taxon>Coccidia</taxon>
        <taxon>Eucoccidiorida</taxon>
        <taxon>Eimeriorina</taxon>
        <taxon>Cryptosporidiidae</taxon>
        <taxon>Cryptosporidium</taxon>
    </lineage>
</organism>
<dbReference type="PANTHER" id="PTHR20920">
    <property type="entry name" value="RPE-SPONDIN"/>
    <property type="match status" value="1"/>
</dbReference>
<evidence type="ECO:0000313" key="4">
    <source>
        <dbReference type="Proteomes" id="UP001429100"/>
    </source>
</evidence>
<evidence type="ECO:0000256" key="1">
    <source>
        <dbReference type="SAM" id="SignalP"/>
    </source>
</evidence>
<feature type="signal peptide" evidence="1">
    <location>
        <begin position="1"/>
        <end position="28"/>
    </location>
</feature>
<reference evidence="3 4" key="1">
    <citation type="submission" date="2014-11" db="EMBL/GenBank/DDBJ databases">
        <title>Comparative genomic analysis of Cryptosporidium hominis reveals occurrence of genetic recombination in virulent subtypes.</title>
        <authorList>
            <person name="Guo Y."/>
            <person name="Tang K."/>
            <person name="Frace M."/>
            <person name="Li N."/>
            <person name="Roellig D.M."/>
            <person name="Sammons S."/>
            <person name="Knipe K."/>
            <person name="Rowe L."/>
            <person name="Feng Y."/>
            <person name="Xiao L."/>
        </authorList>
    </citation>
    <scope>NUCLEOTIDE SEQUENCE [LARGE SCALE GENOMIC DNA]</scope>
    <source>
        <strain evidence="3">30976</strain>
    </source>
</reference>
<keyword evidence="1" id="KW-0732">Signal</keyword>
<dbReference type="Proteomes" id="UP000199752">
    <property type="component" value="Chromosome 6"/>
</dbReference>
<dbReference type="AlphaFoldDB" id="A0A0S4THH8"/>
<accession>A0A0S4THH8</accession>
<feature type="chain" id="PRO_5006627821" evidence="1">
    <location>
        <begin position="29"/>
        <end position="354"/>
    </location>
</feature>
<dbReference type="SUPFAM" id="SSF82895">
    <property type="entry name" value="TSP-1 type 1 repeat"/>
    <property type="match status" value="2"/>
</dbReference>
<dbReference type="VEuPathDB" id="CryptoDB:ChTU502y2012_406g0380"/>
<dbReference type="Gene3D" id="2.20.100.10">
    <property type="entry name" value="Thrombospondin type-1 (TSP1) repeat"/>
    <property type="match status" value="2"/>
</dbReference>
<dbReference type="InterPro" id="IPR039942">
    <property type="entry name" value="SBSPO"/>
</dbReference>
<dbReference type="PROSITE" id="PS50092">
    <property type="entry name" value="TSP1"/>
    <property type="match status" value="1"/>
</dbReference>
<dbReference type="InterPro" id="IPR000884">
    <property type="entry name" value="TSP1_rpt"/>
</dbReference>
<dbReference type="Proteomes" id="UP001429100">
    <property type="component" value="Unassembled WGS sequence"/>
</dbReference>
<protein>
    <submittedName>
        <fullName evidence="3">Thrombospondin type-1 (TSP1) repeat containing protein</fullName>
    </submittedName>
</protein>
<sequence>MVIFPIRYIRNTLVLFIIFFIHNINCKAQEKPEMANCPNYGSVSHGFLCLGLNKLKTFKTESWISCANECTKHSASFKYRKCKYWSWRATDFSCSLKSKSSRCSARDDSYVSGTIPTSMAGYCSTTCVVGEWSGWSGCTHSRPCGGYSERMRNVIFSPMFPGEICPNKSELRSCKLDKLRCPANCPDYGIVTLGWGCSAYEIPGGGSKLIQNIDIKKCRDECINNKSCVYWSYGIWDQTIGERSTFPKIEMVSIEDGTPVCINVYNHIGCMFKLEGWVSGNSETIISEKACSIDCATSMWSNWSNCIFNSNDGQSYKKRYRSIITKNNDSGLECPDLQETSLCETTSNNERFNS</sequence>
<gene>
    <name evidence="2" type="ORF">CHUDEA6_1300</name>
    <name evidence="3" type="ORF">GY17_00000131</name>
</gene>
<dbReference type="EMBL" id="JTAI01000007">
    <property type="protein sequence ID" value="PPS97725.1"/>
    <property type="molecule type" value="Genomic_DNA"/>
</dbReference>
<dbReference type="EMBL" id="LN877952">
    <property type="protein sequence ID" value="CUV06555.1"/>
    <property type="molecule type" value="Genomic_DNA"/>
</dbReference>
<dbReference type="SMART" id="SM00209">
    <property type="entry name" value="TSP1"/>
    <property type="match status" value="1"/>
</dbReference>
<dbReference type="InterPro" id="IPR036383">
    <property type="entry name" value="TSP1_rpt_sf"/>
</dbReference>
<reference evidence="2" key="2">
    <citation type="submission" date="2015-08" db="EMBL/GenBank/DDBJ databases">
        <authorList>
            <person name="Babu N.S."/>
            <person name="Beckwith C.J."/>
            <person name="Beseler K.G."/>
            <person name="Brison A."/>
            <person name="Carone J.V."/>
            <person name="Caskin T.P."/>
            <person name="Diamond M."/>
            <person name="Durham M.E."/>
            <person name="Foxe J.M."/>
            <person name="Go M."/>
            <person name="Henderson B.A."/>
            <person name="Jones I.B."/>
            <person name="McGettigan J.A."/>
            <person name="Micheletti S.J."/>
            <person name="Nasrallah M.E."/>
            <person name="Ortiz D."/>
            <person name="Piller C.R."/>
            <person name="Privatt S.R."/>
            <person name="Schneider S.L."/>
            <person name="Sharp S."/>
            <person name="Smith T.C."/>
            <person name="Stanton J.D."/>
            <person name="Ullery H.E."/>
            <person name="Wilson R.J."/>
            <person name="Serrano M.G."/>
            <person name="Buck G."/>
            <person name="Lee V."/>
            <person name="Wang Y."/>
            <person name="Carvalho R."/>
            <person name="Voegtly L."/>
            <person name="Shi R."/>
            <person name="Duckworth R."/>
            <person name="Johnson A."/>
            <person name="Loviza R."/>
            <person name="Walstead R."/>
            <person name="Shah Z."/>
            <person name="Kiflezghi M."/>
            <person name="Wade K."/>
            <person name="Ball S.L."/>
            <person name="Bradley K.W."/>
            <person name="Asai D.J."/>
            <person name="Bowman C.A."/>
            <person name="Russell D.A."/>
            <person name="Pope W.H."/>
            <person name="Jacobs-Sera D."/>
            <person name="Hendrix R.W."/>
            <person name="Hatfull G.F."/>
        </authorList>
    </citation>
    <scope>NUCLEOTIDE SEQUENCE [LARGE SCALE GENOMIC DNA]</scope>
</reference>
<name>A0A0S4THH8_CRYHO</name>